<dbReference type="GO" id="GO:0016020">
    <property type="term" value="C:membrane"/>
    <property type="evidence" value="ECO:0007669"/>
    <property type="project" value="UniProtKB-SubCell"/>
</dbReference>
<evidence type="ECO:0000313" key="7">
    <source>
        <dbReference type="EMBL" id="CEK99082.1"/>
    </source>
</evidence>
<feature type="transmembrane region" description="Helical" evidence="5">
    <location>
        <begin position="42"/>
        <end position="62"/>
    </location>
</feature>
<keyword evidence="2 5" id="KW-0812">Transmembrane</keyword>
<evidence type="ECO:0000259" key="6">
    <source>
        <dbReference type="Pfam" id="PF01490"/>
    </source>
</evidence>
<dbReference type="EMBL" id="HACG01052211">
    <property type="protein sequence ID" value="CEK99082.1"/>
    <property type="molecule type" value="Transcribed_RNA"/>
</dbReference>
<feature type="non-terminal residue" evidence="7">
    <location>
        <position position="88"/>
    </location>
</feature>
<reference evidence="7" key="1">
    <citation type="submission" date="2014-12" db="EMBL/GenBank/DDBJ databases">
        <title>Insight into the proteome of Arion vulgaris.</title>
        <authorList>
            <person name="Aradska J."/>
            <person name="Bulat T."/>
            <person name="Smidak R."/>
            <person name="Sarate P."/>
            <person name="Gangsoo J."/>
            <person name="Sialana F."/>
            <person name="Bilban M."/>
            <person name="Lubec G."/>
        </authorList>
    </citation>
    <scope>NUCLEOTIDE SEQUENCE</scope>
    <source>
        <tissue evidence="7">Skin</tissue>
    </source>
</reference>
<evidence type="ECO:0000256" key="1">
    <source>
        <dbReference type="ARBA" id="ARBA00004370"/>
    </source>
</evidence>
<proteinExistence type="predicted"/>
<keyword evidence="4 5" id="KW-0472">Membrane</keyword>
<dbReference type="AlphaFoldDB" id="A0A0B7C1K9"/>
<accession>A0A0B7C1K9</accession>
<dbReference type="InterPro" id="IPR013057">
    <property type="entry name" value="AA_transpt_TM"/>
</dbReference>
<evidence type="ECO:0000256" key="3">
    <source>
        <dbReference type="ARBA" id="ARBA00022989"/>
    </source>
</evidence>
<feature type="domain" description="Amino acid transporter transmembrane" evidence="6">
    <location>
        <begin position="2"/>
        <end position="79"/>
    </location>
</feature>
<sequence>VVFAGIMAYTSYRVLAASRIMTAGLVEFSDVVKVYLGRFAEILTLVCSMLTLLGGCIVYWILMSNFLYHIGMFIYNHAHSAPSHNSSW</sequence>
<dbReference type="Pfam" id="PF01490">
    <property type="entry name" value="Aa_trans"/>
    <property type="match status" value="1"/>
</dbReference>
<protein>
    <recommendedName>
        <fullName evidence="6">Amino acid transporter transmembrane domain-containing protein</fullName>
    </recommendedName>
</protein>
<comment type="subcellular location">
    <subcellularLocation>
        <location evidence="1">Membrane</location>
    </subcellularLocation>
</comment>
<evidence type="ECO:0000256" key="2">
    <source>
        <dbReference type="ARBA" id="ARBA00022692"/>
    </source>
</evidence>
<evidence type="ECO:0000256" key="4">
    <source>
        <dbReference type="ARBA" id="ARBA00023136"/>
    </source>
</evidence>
<keyword evidence="3 5" id="KW-1133">Transmembrane helix</keyword>
<name>A0A0B7C1K9_9EUPU</name>
<feature type="non-terminal residue" evidence="7">
    <location>
        <position position="1"/>
    </location>
</feature>
<evidence type="ECO:0000256" key="5">
    <source>
        <dbReference type="SAM" id="Phobius"/>
    </source>
</evidence>
<gene>
    <name evidence="7" type="primary">ORF220342</name>
</gene>
<organism evidence="7">
    <name type="scientific">Arion vulgaris</name>
    <dbReference type="NCBI Taxonomy" id="1028688"/>
    <lineage>
        <taxon>Eukaryota</taxon>
        <taxon>Metazoa</taxon>
        <taxon>Spiralia</taxon>
        <taxon>Lophotrochozoa</taxon>
        <taxon>Mollusca</taxon>
        <taxon>Gastropoda</taxon>
        <taxon>Heterobranchia</taxon>
        <taxon>Euthyneura</taxon>
        <taxon>Panpulmonata</taxon>
        <taxon>Eupulmonata</taxon>
        <taxon>Stylommatophora</taxon>
        <taxon>Helicina</taxon>
        <taxon>Arionoidea</taxon>
        <taxon>Arionidae</taxon>
        <taxon>Arion</taxon>
    </lineage>
</organism>